<protein>
    <submittedName>
        <fullName evidence="1">Uncharacterized protein</fullName>
    </submittedName>
</protein>
<organism evidence="1 2">
    <name type="scientific">Bacillus sonorensis L12</name>
    <dbReference type="NCBI Taxonomy" id="1274524"/>
    <lineage>
        <taxon>Bacteria</taxon>
        <taxon>Bacillati</taxon>
        <taxon>Bacillota</taxon>
        <taxon>Bacilli</taxon>
        <taxon>Bacillales</taxon>
        <taxon>Bacillaceae</taxon>
        <taxon>Bacillus</taxon>
    </lineage>
</organism>
<reference evidence="1 2" key="1">
    <citation type="journal article" date="2013" name="Genome Announc.">
        <title>Draft Whole-Genome Sequence of Bacillus sonorensis Strain L12, a Source of Nonribosomal Lipopeptides.</title>
        <authorList>
            <person name="Adimpong D.B."/>
            <person name="Sorensen K.I."/>
            <person name="Nielsen D.S."/>
            <person name="Thorsen L."/>
            <person name="Rasmussen T.B."/>
            <person name="Derkx P.M."/>
            <person name="Jespersen L."/>
        </authorList>
    </citation>
    <scope>NUCLEOTIDE SEQUENCE [LARGE SCALE GENOMIC DNA]</scope>
    <source>
        <strain evidence="1 2">L12</strain>
    </source>
</reference>
<dbReference type="Proteomes" id="UP000011907">
    <property type="component" value="Unassembled WGS sequence"/>
</dbReference>
<sequence length="90" mass="10425">MLKGYLISSVLNMTMFPINAIYRLKKLSNQEDFRGSGMQTMKKSGIYVNSLKRRWEYWVVHENSIPVLVSWLSWGASQLFIKIGSPVAKR</sequence>
<proteinExistence type="predicted"/>
<gene>
    <name evidence="1" type="ORF">BSONL12_20435</name>
</gene>
<dbReference type="AlphaFoldDB" id="M5NZN9"/>
<name>M5NZN9_9BACI</name>
<accession>M5NZN9</accession>
<dbReference type="EMBL" id="AOFM01000014">
    <property type="protein sequence ID" value="EME72674.1"/>
    <property type="molecule type" value="Genomic_DNA"/>
</dbReference>
<evidence type="ECO:0000313" key="2">
    <source>
        <dbReference type="Proteomes" id="UP000011907"/>
    </source>
</evidence>
<comment type="caution">
    <text evidence="1">The sequence shown here is derived from an EMBL/GenBank/DDBJ whole genome shotgun (WGS) entry which is preliminary data.</text>
</comment>
<evidence type="ECO:0000313" key="1">
    <source>
        <dbReference type="EMBL" id="EME72674.1"/>
    </source>
</evidence>